<reference evidence="1" key="1">
    <citation type="submission" date="2015-09" db="EMBL/GenBank/DDBJ databases">
        <authorList>
            <consortium name="Pathogen Informatics"/>
        </authorList>
    </citation>
    <scope>NUCLEOTIDE SEQUENCE</scope>
    <source>
        <strain evidence="1">2789STDY5834896</strain>
    </source>
</reference>
<proteinExistence type="predicted"/>
<organism evidence="1">
    <name type="scientific">uncultured Anaerotruncus sp</name>
    <dbReference type="NCBI Taxonomy" id="905011"/>
    <lineage>
        <taxon>Bacteria</taxon>
        <taxon>Bacillati</taxon>
        <taxon>Bacillota</taxon>
        <taxon>Clostridia</taxon>
        <taxon>Eubacteriales</taxon>
        <taxon>Oscillospiraceae</taxon>
        <taxon>Anaerotruncus</taxon>
        <taxon>environmental samples</taxon>
    </lineage>
</organism>
<protein>
    <submittedName>
        <fullName evidence="1">Uncharacterized protein</fullName>
    </submittedName>
</protein>
<gene>
    <name evidence="1" type="ORF">SAMEA3545359_02266</name>
</gene>
<dbReference type="EMBL" id="FMHG01000001">
    <property type="protein sequence ID" value="SCJ82227.1"/>
    <property type="molecule type" value="Genomic_DNA"/>
</dbReference>
<evidence type="ECO:0000313" key="1">
    <source>
        <dbReference type="EMBL" id="SCJ82227.1"/>
    </source>
</evidence>
<sequence>MFYEPKTLIIVYKDEMLANQTKKLIETKDDAEGVVTGTRDNSVNVVTWTEKIWLANKKAGNITSKVLFLGDIKGVDSLIPVIDVKFEKYGVRFGWAGNQAVIYVRPSEIKSIDSYAEFHSALVALPAPQSVKDAIKPRLVPTEKAASEPVEQETESESKGIIAKGKSFFKKAGNSIGDTFADLSTKAMIFSEENFKNKKAMERQMLFYGVICMYNDGLETFINA</sequence>
<dbReference type="AlphaFoldDB" id="A0A1C6JJK0"/>
<accession>A0A1C6JJK0</accession>
<name>A0A1C6JJK0_9FIRM</name>